<evidence type="ECO:0000313" key="6">
    <source>
        <dbReference type="EMBL" id="PTX55787.1"/>
    </source>
</evidence>
<dbReference type="Pfam" id="PF03976">
    <property type="entry name" value="PPK2"/>
    <property type="match status" value="1"/>
</dbReference>
<name>A0A2T6BI97_9RHOB</name>
<dbReference type="SUPFAM" id="SSF52540">
    <property type="entry name" value="P-loop containing nucleoside triphosphate hydrolases"/>
    <property type="match status" value="1"/>
</dbReference>
<dbReference type="NCBIfam" id="TIGR03707">
    <property type="entry name" value="PPK2_P_aer"/>
    <property type="match status" value="1"/>
</dbReference>
<keyword evidence="7" id="KW-1185">Reference proteome</keyword>
<keyword evidence="2 4" id="KW-0808">Transferase</keyword>
<dbReference type="AlphaFoldDB" id="A0A2T6BI97"/>
<organism evidence="6 7">
    <name type="scientific">Litoreibacter ponti</name>
    <dbReference type="NCBI Taxonomy" id="1510457"/>
    <lineage>
        <taxon>Bacteria</taxon>
        <taxon>Pseudomonadati</taxon>
        <taxon>Pseudomonadota</taxon>
        <taxon>Alphaproteobacteria</taxon>
        <taxon>Rhodobacterales</taxon>
        <taxon>Roseobacteraceae</taxon>
        <taxon>Litoreibacter</taxon>
    </lineage>
</organism>
<gene>
    <name evidence="6" type="ORF">C8N43_0433</name>
</gene>
<dbReference type="InterPro" id="IPR016898">
    <property type="entry name" value="Polyphosphate_phosphotransfera"/>
</dbReference>
<dbReference type="GO" id="GO:0008976">
    <property type="term" value="F:polyphosphate kinase activity"/>
    <property type="evidence" value="ECO:0007669"/>
    <property type="project" value="UniProtKB-UniRule"/>
</dbReference>
<dbReference type="InterPro" id="IPR027417">
    <property type="entry name" value="P-loop_NTPase"/>
</dbReference>
<dbReference type="PANTHER" id="PTHR34383:SF1">
    <property type="entry name" value="ADP-POLYPHOSPHATE PHOSPHOTRANSFERASE"/>
    <property type="match status" value="1"/>
</dbReference>
<evidence type="ECO:0000256" key="2">
    <source>
        <dbReference type="ARBA" id="ARBA00022679"/>
    </source>
</evidence>
<comment type="similarity">
    <text evidence="1 4">Belongs to the polyphosphate kinase 2 (PPK2) family. Class I subfamily.</text>
</comment>
<feature type="domain" description="Polyphosphate kinase-2-related" evidence="5">
    <location>
        <begin position="44"/>
        <end position="270"/>
    </location>
</feature>
<dbReference type="EMBL" id="QBKS01000001">
    <property type="protein sequence ID" value="PTX55787.1"/>
    <property type="molecule type" value="Genomic_DNA"/>
</dbReference>
<comment type="function">
    <text evidence="4">Uses inorganic polyphosphate (polyP) as a donor to convert GDP to GTP or ADP to ATP.</text>
</comment>
<dbReference type="EC" id="2.7.4.-" evidence="4"/>
<protein>
    <recommendedName>
        <fullName evidence="4">ADP/GDP-polyphosphate phosphotransferase</fullName>
        <ecNumber evidence="4">2.7.4.-</ecNumber>
    </recommendedName>
    <alternativeName>
        <fullName evidence="4">Polyphosphate kinase PPK2</fullName>
    </alternativeName>
</protein>
<evidence type="ECO:0000259" key="5">
    <source>
        <dbReference type="Pfam" id="PF03976"/>
    </source>
</evidence>
<reference evidence="6 7" key="1">
    <citation type="submission" date="2018-04" db="EMBL/GenBank/DDBJ databases">
        <title>Genomic Encyclopedia of Archaeal and Bacterial Type Strains, Phase II (KMG-II): from individual species to whole genera.</title>
        <authorList>
            <person name="Goeker M."/>
        </authorList>
    </citation>
    <scope>NUCLEOTIDE SEQUENCE [LARGE SCALE GENOMIC DNA]</scope>
    <source>
        <strain evidence="6 7">DSM 100977</strain>
    </source>
</reference>
<dbReference type="Proteomes" id="UP000243978">
    <property type="component" value="Unassembled WGS sequence"/>
</dbReference>
<evidence type="ECO:0000256" key="1">
    <source>
        <dbReference type="ARBA" id="ARBA00009924"/>
    </source>
</evidence>
<proteinExistence type="inferred from homology"/>
<dbReference type="Gene3D" id="3.40.50.300">
    <property type="entry name" value="P-loop containing nucleotide triphosphate hydrolases"/>
    <property type="match status" value="1"/>
</dbReference>
<sequence length="291" mass="34007">MTLPFDGAISKFFNEDIPENVQNAIRNAGKNDILAATYPYERRMKRAAYDETMERLQVELVKLQAWVHSEGKRVAIVFEGRDAAGKGGTIKRFRENLNPRICKTVALSKPTEEERGQWYFQRYIKELPTEGQITLFDRSWYNRGVVEHVFGFCSVKERELFFKQVTDFERMLVEDDVILIKLWLNVGRAEQLRRMLQREGDKLKQWKLSGIDVKGLHKWDAYTQAIAETFEKSDHKDARWTVIRSDDKRRARIAALKRVLNTIQYKTKNDRVADRPDAQICGGVDKWSVSD</sequence>
<evidence type="ECO:0000256" key="4">
    <source>
        <dbReference type="RuleBase" id="RU369062"/>
    </source>
</evidence>
<evidence type="ECO:0000256" key="3">
    <source>
        <dbReference type="ARBA" id="ARBA00022777"/>
    </source>
</evidence>
<dbReference type="InterPro" id="IPR022488">
    <property type="entry name" value="PPK2-related"/>
</dbReference>
<dbReference type="InterPro" id="IPR022486">
    <property type="entry name" value="PPK2_PA0141"/>
</dbReference>
<dbReference type="PANTHER" id="PTHR34383">
    <property type="entry name" value="POLYPHOSPHATE:AMP PHOSPHOTRANSFERASE-RELATED"/>
    <property type="match status" value="1"/>
</dbReference>
<dbReference type="RefSeq" id="WP_107844043.1">
    <property type="nucleotide sequence ID" value="NZ_QBKS01000001.1"/>
</dbReference>
<dbReference type="PIRSF" id="PIRSF028756">
    <property type="entry name" value="PPK2_prd"/>
    <property type="match status" value="1"/>
</dbReference>
<evidence type="ECO:0000313" key="7">
    <source>
        <dbReference type="Proteomes" id="UP000243978"/>
    </source>
</evidence>
<comment type="subunit">
    <text evidence="4">Homotetramer.</text>
</comment>
<comment type="caution">
    <text evidence="6">The sequence shown here is derived from an EMBL/GenBank/DDBJ whole genome shotgun (WGS) entry which is preliminary data.</text>
</comment>
<keyword evidence="3 4" id="KW-0418">Kinase</keyword>
<accession>A0A2T6BI97</accession>
<dbReference type="OrthoDB" id="9775224at2"/>
<dbReference type="GO" id="GO:0006793">
    <property type="term" value="P:phosphorus metabolic process"/>
    <property type="evidence" value="ECO:0007669"/>
    <property type="project" value="InterPro"/>
</dbReference>